<dbReference type="Pfam" id="PF05954">
    <property type="entry name" value="Phage_GPD"/>
    <property type="match status" value="1"/>
</dbReference>
<evidence type="ECO:0000313" key="1">
    <source>
        <dbReference type="EMBL" id="ODS24438.1"/>
    </source>
</evidence>
<dbReference type="AlphaFoldDB" id="A0A1D2QS63"/>
<name>A0A1D2QS63_9GAMM</name>
<comment type="caution">
    <text evidence="1">The sequence shown here is derived from an EMBL/GenBank/DDBJ whole genome shotgun (WGS) entry which is preliminary data.</text>
</comment>
<gene>
    <name evidence="1" type="ORF">AB835_03830</name>
</gene>
<protein>
    <recommendedName>
        <fullName evidence="3">Phage tail protein</fullName>
    </recommendedName>
</protein>
<accession>A0A1D2QS63</accession>
<reference evidence="1 2" key="1">
    <citation type="journal article" date="2016" name="Appl. Environ. Microbiol.">
        <title>Lack of Overt Genome Reduction in the Bryostatin-Producing Bryozoan Symbiont "Candidatus Endobugula sertula".</title>
        <authorList>
            <person name="Miller I.J."/>
            <person name="Vanee N."/>
            <person name="Fong S.S."/>
            <person name="Lim-Fong G.E."/>
            <person name="Kwan J.C."/>
        </authorList>
    </citation>
    <scope>NUCLEOTIDE SEQUENCE [LARGE SCALE GENOMIC DNA]</scope>
    <source>
        <strain evidence="1">AB1-4</strain>
    </source>
</reference>
<sequence length="330" mass="35592">MRVGGLLPSQTLKDRLLSINVTLNNGHSNDQLSLSFDDRPGVLGNSIHLPTQGKTIDIAMGYETYLTSMGRFQVNHISLDGSGSGRTLTVAATTDLMLTQKTQTWATTTIGAMVTKIAGEHGLIAKVSPVYQTQAISVVNQDNESDLAFLNRLAERYNAVCKPLAGNLLFMKKGQGTLPTGLPMLLPVSIRPQDIVQWSSELNEREDYSKVIACWLDWTKGAYQEVSAPAMLVPGLGKQNVYRLRHLYNTAGEAKAAAKAKFDELNRGDSTLSMTVIGNPDISAEGSIAVSGLRSGVNGRWIVKSATHSFSSGGYQTSIQAYMEPTALAI</sequence>
<proteinExistence type="predicted"/>
<evidence type="ECO:0000313" key="2">
    <source>
        <dbReference type="Proteomes" id="UP000242502"/>
    </source>
</evidence>
<evidence type="ECO:0008006" key="3">
    <source>
        <dbReference type="Google" id="ProtNLM"/>
    </source>
</evidence>
<dbReference type="STRING" id="62101.AB835_03830"/>
<organism evidence="1 2">
    <name type="scientific">Candidatus Endobugula sertula</name>
    <name type="common">Bugula neritina bacterial symbiont</name>
    <dbReference type="NCBI Taxonomy" id="62101"/>
    <lineage>
        <taxon>Bacteria</taxon>
        <taxon>Pseudomonadati</taxon>
        <taxon>Pseudomonadota</taxon>
        <taxon>Gammaproteobacteria</taxon>
        <taxon>Cellvibrionales</taxon>
        <taxon>Cellvibrionaceae</taxon>
        <taxon>Candidatus Endobugula</taxon>
    </lineage>
</organism>
<dbReference type="SUPFAM" id="SSF69279">
    <property type="entry name" value="Phage tail proteins"/>
    <property type="match status" value="1"/>
</dbReference>
<dbReference type="EMBL" id="MDLC01000009">
    <property type="protein sequence ID" value="ODS24438.1"/>
    <property type="molecule type" value="Genomic_DNA"/>
</dbReference>
<dbReference type="Proteomes" id="UP000242502">
    <property type="component" value="Unassembled WGS sequence"/>
</dbReference>